<accession>F4N2W6</accession>
<dbReference type="AlphaFoldDB" id="F4N2W6"/>
<dbReference type="EMBL" id="FR718690">
    <property type="protein sequence ID" value="CBX72424.1"/>
    <property type="molecule type" value="Genomic_DNA"/>
</dbReference>
<protein>
    <submittedName>
        <fullName evidence="1">Uncharacterized protein</fullName>
    </submittedName>
</protein>
<proteinExistence type="predicted"/>
<organism evidence="1">
    <name type="scientific">Yersinia enterocolitica W22703</name>
    <dbReference type="NCBI Taxonomy" id="913028"/>
    <lineage>
        <taxon>Bacteria</taxon>
        <taxon>Pseudomonadati</taxon>
        <taxon>Pseudomonadota</taxon>
        <taxon>Gammaproteobacteria</taxon>
        <taxon>Enterobacterales</taxon>
        <taxon>Yersiniaceae</taxon>
        <taxon>Yersinia</taxon>
    </lineage>
</organism>
<sequence length="37" mass="4133">MQQLCGNITMVAVDRRIVADSIRVCQWDKVADCAILP</sequence>
<evidence type="ECO:0000313" key="1">
    <source>
        <dbReference type="EMBL" id="CBX72424.1"/>
    </source>
</evidence>
<name>F4N2W6_YEREN</name>
<reference evidence="1" key="1">
    <citation type="journal article" date="2011" name="BMC Genomics">
        <title>Shotgun sequencing of Yersinia enterocolitica strain W22703 (biotype 2, serotype O:9): genomic evidence for oscillation between invertebrates and mammals.</title>
        <authorList>
            <person name="Fuchs T.M."/>
            <person name="Brandt K."/>
            <person name="Starke M."/>
            <person name="Rattei T."/>
        </authorList>
    </citation>
    <scope>NUCLEOTIDE SEQUENCE</scope>
</reference>
<gene>
    <name evidence="1" type="ORF">YEW_HH31560</name>
</gene>